<evidence type="ECO:0000256" key="3">
    <source>
        <dbReference type="ARBA" id="ARBA00022679"/>
    </source>
</evidence>
<evidence type="ECO:0000256" key="2">
    <source>
        <dbReference type="ARBA" id="ARBA00022603"/>
    </source>
</evidence>
<dbReference type="Pfam" id="PF12564">
    <property type="entry name" value="TypeIII_RM_meth"/>
    <property type="match status" value="1"/>
</dbReference>
<dbReference type="Pfam" id="PF01555">
    <property type="entry name" value="N6_N4_Mtase"/>
    <property type="match status" value="1"/>
</dbReference>
<dbReference type="AlphaFoldDB" id="A0A1J4UZ76"/>
<reference evidence="7 8" key="1">
    <citation type="journal article" date="2016" name="Environ. Microbiol.">
        <title>Genomic resolution of a cold subsurface aquifer community provides metabolic insights for novel microbes adapted to high CO concentrations.</title>
        <authorList>
            <person name="Probst A.J."/>
            <person name="Castelle C.J."/>
            <person name="Singh A."/>
            <person name="Brown C.T."/>
            <person name="Anantharaman K."/>
            <person name="Sharon I."/>
            <person name="Hug L.A."/>
            <person name="Burstein D."/>
            <person name="Emerson J.B."/>
            <person name="Thomas B.C."/>
            <person name="Banfield J.F."/>
        </authorList>
    </citation>
    <scope>NUCLEOTIDE SEQUENCE [LARGE SCALE GENOMIC DNA]</scope>
    <source>
        <strain evidence="7">CG1_02_31_12</strain>
    </source>
</reference>
<dbReference type="PRINTS" id="PR00506">
    <property type="entry name" value="D21N6MTFRASE"/>
</dbReference>
<name>A0A1J4UZ76_9BACT</name>
<dbReference type="Proteomes" id="UP000185769">
    <property type="component" value="Unassembled WGS sequence"/>
</dbReference>
<evidence type="ECO:0000256" key="1">
    <source>
        <dbReference type="ARBA" id="ARBA00006594"/>
    </source>
</evidence>
<sequence>MNKLKQTLEKALKSEPAFFDSESGELNYTKVKDSADKIDKKLISLLADNKDLKNKFFTKIKDVYVFNIQDFKFFLDESKVDNSYTQYENKIGLSDNNGLLENRSEVVLDFPFKDCVLEGGQSTEEGTDTYFEYSEKNGKYEEKNGKRNEVFFNQVLAHDEIDRLYDRKALLNWKRFTKDSKKDGEAVKEIKRDKTGLIQENLIIKGNNLLALHSLKSEFAGKIKLIYIDPPYNPPSSNNTFTYNNNFNHSTWLTFMKNRIEIAQDLLTNDGAMIIAIDENEQAYLGVLIDEMFKGYENHCVTIVHNPRGVQGTNFSYTHEYAFFIFPKGTKTVKNRKIADEDISFSNLRNWGSESERKDAKNCFYPVLVDKCTKQIIDFGEVCDDKFHPKINIHNGDFVEVYPIDKEGVERKWRYARQSVEEVKELLAVVEKDGVYDIQIGKDFGQYRTVWIDKRYDANEYGTKLVKDLVPESNFSFPKSLWNVYDAIYAVVQDDKNAIVLDYHAGSGTTGHAVLNLNEEDKGNRKFILIEQMDYIKTVTAPRIKEVLKRSKSDDSFIYCELAKWNEKAKEEIQNAKDLPALVKLFDTLYERYSLNYNVKIKDFKEKILKEEEFKKLTLAQQKKMFLTMLDLNQMYVQESEMADKKYGIGSEDQKLTKAFYSKK</sequence>
<dbReference type="InterPro" id="IPR002295">
    <property type="entry name" value="N4/N6-MTase_EcoPI_Mod-like"/>
</dbReference>
<evidence type="ECO:0000313" key="7">
    <source>
        <dbReference type="EMBL" id="OIO29000.1"/>
    </source>
</evidence>
<comment type="similarity">
    <text evidence="1">Belongs to the N(4)/N(6)-methyltransferase family.</text>
</comment>
<dbReference type="InterPro" id="IPR022221">
    <property type="entry name" value="TypeIII_RM_meth"/>
</dbReference>
<dbReference type="GO" id="GO:0008170">
    <property type="term" value="F:N-methyltransferase activity"/>
    <property type="evidence" value="ECO:0007669"/>
    <property type="project" value="InterPro"/>
</dbReference>
<keyword evidence="2" id="KW-0489">Methyltransferase</keyword>
<dbReference type="SUPFAM" id="SSF53335">
    <property type="entry name" value="S-adenosyl-L-methionine-dependent methyltransferases"/>
    <property type="match status" value="1"/>
</dbReference>
<protein>
    <recommendedName>
        <fullName evidence="9">DNA methylase N-4/N-6 domain-containing protein</fullName>
    </recommendedName>
</protein>
<dbReference type="EMBL" id="MNVM01000038">
    <property type="protein sequence ID" value="OIO29000.1"/>
    <property type="molecule type" value="Genomic_DNA"/>
</dbReference>
<evidence type="ECO:0008006" key="9">
    <source>
        <dbReference type="Google" id="ProtNLM"/>
    </source>
</evidence>
<evidence type="ECO:0000313" key="8">
    <source>
        <dbReference type="Proteomes" id="UP000185769"/>
    </source>
</evidence>
<keyword evidence="4" id="KW-0949">S-adenosyl-L-methionine</keyword>
<feature type="domain" description="Type III restriction/modification enzyme methylation subunit" evidence="6">
    <location>
        <begin position="39"/>
        <end position="93"/>
    </location>
</feature>
<feature type="domain" description="DNA methylase N-4/N-6" evidence="5">
    <location>
        <begin position="223"/>
        <end position="538"/>
    </location>
</feature>
<dbReference type="InterPro" id="IPR029063">
    <property type="entry name" value="SAM-dependent_MTases_sf"/>
</dbReference>
<dbReference type="InterPro" id="IPR002052">
    <property type="entry name" value="DNA_methylase_N6_adenine_CS"/>
</dbReference>
<gene>
    <name evidence="7" type="ORF">AUJ22_02155</name>
</gene>
<dbReference type="STRING" id="1805280.AUJ22_02155"/>
<evidence type="ECO:0000256" key="4">
    <source>
        <dbReference type="ARBA" id="ARBA00022691"/>
    </source>
</evidence>
<dbReference type="GO" id="GO:0032259">
    <property type="term" value="P:methylation"/>
    <property type="evidence" value="ECO:0007669"/>
    <property type="project" value="UniProtKB-KW"/>
</dbReference>
<dbReference type="PROSITE" id="PS00092">
    <property type="entry name" value="N6_MTASE"/>
    <property type="match status" value="1"/>
</dbReference>
<dbReference type="GO" id="GO:0003677">
    <property type="term" value="F:DNA binding"/>
    <property type="evidence" value="ECO:0007669"/>
    <property type="project" value="InterPro"/>
</dbReference>
<evidence type="ECO:0000259" key="5">
    <source>
        <dbReference type="Pfam" id="PF01555"/>
    </source>
</evidence>
<keyword evidence="3" id="KW-0808">Transferase</keyword>
<dbReference type="Gene3D" id="3.40.50.150">
    <property type="entry name" value="Vaccinia Virus protein VP39"/>
    <property type="match status" value="1"/>
</dbReference>
<evidence type="ECO:0000259" key="6">
    <source>
        <dbReference type="Pfam" id="PF12564"/>
    </source>
</evidence>
<accession>A0A1J4UZ76</accession>
<comment type="caution">
    <text evidence="7">The sequence shown here is derived from an EMBL/GenBank/DDBJ whole genome shotgun (WGS) entry which is preliminary data.</text>
</comment>
<organism evidence="7 8">
    <name type="scientific">Candidatus Nomurabacteria bacterium CG1_02_31_12</name>
    <dbReference type="NCBI Taxonomy" id="1805280"/>
    <lineage>
        <taxon>Bacteria</taxon>
        <taxon>Candidatus Nomuraibacteriota</taxon>
    </lineage>
</organism>
<dbReference type="InterPro" id="IPR002941">
    <property type="entry name" value="DNA_methylase_N4/N6"/>
</dbReference>
<proteinExistence type="inferred from homology"/>